<evidence type="ECO:0000313" key="2">
    <source>
        <dbReference type="Proteomes" id="UP001315860"/>
    </source>
</evidence>
<name>A0ABY5KLN8_9ACTN</name>
<dbReference type="EMBL" id="CP101990">
    <property type="protein sequence ID" value="UUI69955.1"/>
    <property type="molecule type" value="Genomic_DNA"/>
</dbReference>
<keyword evidence="2" id="KW-1185">Reference proteome</keyword>
<protein>
    <submittedName>
        <fullName evidence="1">Uncharacterized protein</fullName>
    </submittedName>
</protein>
<gene>
    <name evidence="1" type="ORF">NP095_07630</name>
</gene>
<dbReference type="Proteomes" id="UP001315860">
    <property type="component" value="Chromosome"/>
</dbReference>
<proteinExistence type="predicted"/>
<reference evidence="1 2" key="1">
    <citation type="submission" date="2022-07" db="EMBL/GenBank/DDBJ databases">
        <title>Novel species in genus Aeromicrobium.</title>
        <authorList>
            <person name="Ye L."/>
        </authorList>
    </citation>
    <scope>NUCLEOTIDE SEQUENCE [LARGE SCALE GENOMIC DNA]</scope>
    <source>
        <strain evidence="2">zg-Y50</strain>
    </source>
</reference>
<evidence type="ECO:0000313" key="1">
    <source>
        <dbReference type="EMBL" id="UUI69955.1"/>
    </source>
</evidence>
<accession>A0ABY5KLN8</accession>
<organism evidence="1 2">
    <name type="scientific">Aeromicrobium duanguangcaii</name>
    <dbReference type="NCBI Taxonomy" id="2968086"/>
    <lineage>
        <taxon>Bacteria</taxon>
        <taxon>Bacillati</taxon>
        <taxon>Actinomycetota</taxon>
        <taxon>Actinomycetes</taxon>
        <taxon>Propionibacteriales</taxon>
        <taxon>Nocardioidaceae</taxon>
        <taxon>Aeromicrobium</taxon>
    </lineage>
</organism>
<dbReference type="RefSeq" id="WP_232416505.1">
    <property type="nucleotide sequence ID" value="NZ_CP101990.1"/>
</dbReference>
<sequence length="207" mass="23833">MGSHRRGITADELQRDMEARYRNDPAYRAQVDRVETEHQARSEELRRAERPLIEELRSAGVLVSSVWQLYAHPDKGEVAFPILRRHLLLDYPDRILEGIARGFTRQAVRQNWAQLLEIYLRESRPPVRDGLAATLSMHAVRAHYEDLIGILENEALGETRIYFLRPVNLIGNRMEPGRGRQVVAQVAADPQLVREATAILQGRDRNR</sequence>